<proteinExistence type="predicted"/>
<keyword evidence="2 5" id="KW-0732">Signal</keyword>
<name>A0AAE0C3K7_9CHLO</name>
<evidence type="ECO:0000313" key="7">
    <source>
        <dbReference type="EMBL" id="KAK3247766.1"/>
    </source>
</evidence>
<dbReference type="InterPro" id="IPR014756">
    <property type="entry name" value="Ig_E-set"/>
</dbReference>
<sequence length="3196" mass="344817">MPGKGVHRASLASWPLVFVVLGLCYQDVAGSYFRYGTLNYKPTEEHQQENKAKIEIELRAAFRRNYQWGKYYEQEWAQTTNFAAPLETEWKSIGRDGEAGIQANPMYDDYAESQRDDNKNGVVGEQFFVKFVPFNGDLDRTAAEFIKACPTPAYCQENPKLCASSTSEPKAYSSLCTAWDELYGLYLGDGTSEEVVFKVSQMDYSCSESSSDQACDTATGNFLLGDGRVSHYYESKTDSPFLAYFTGGDRLSECAQGSEGGCCLNSAGVCDETGLSNLLNNNAEGRFRLEMEIWVKGDGNRSPQVGQVPVLPVPRGASFADRQRFQVMAFDADQDDLVFRFGTSEEMGGSTRDHTPSAVIGASQNSFSTAVPGMIEWSTYADDRITPLTVGLYNMVVMVFDLPSKAEESSYKLEGREVAYHPRHPSFSPASRTYKSKVPVDFLVYLYPGVASFCNKACKAAEESGVPTFASRNGQYDKCTVCGYGTEGNSSLCQPVKADGACGELDSSGSLVPAAGACQVNQPPVWSPTHEANNGVLVNPGKSAGEAKVVVSPGEDFTFYVEAADADSCTELVLGDVGLPHGADLEAAKIMPDGAIRRKFSWPAPAGHLAGILADSREKYSRVCFYASDKYLQSQEGFYCVDLEIAVQKQKVSAPSASRARSLAATEGMQVLVRFDCKQLLTWHSSERRFCFDDGSSYWCSKDQYEDYIWHHAMYTISAEGSGRLVVDGVVQSLVVYDTSSGAFVDWADGNVFTTTQSAKSGGTCSVRMGEACQGDSSEYYGFEGLVDEVAIWDRELTEEEAAYTLFKMPQQLPGKELVAPRGDQMCPEKGRILYARYNSPCGTDKEATDGDSCESAPPKNQAVCLNDGTMISYNGAPWEAPYISYMDPPHPLPLDGQVTMSFHGVGFAPSAFMRCAMVPPDPAGYYAGSEVYCNPQDKDCPPSLANSPYTYYKPYSLPSSGSFFTTSDVPVAYEGSERVVYTSASTLFQQVAEAPYLSKYDLHNPSQSDAATAAFTSGYSNRDGNIAPFQDVPGAEKMADPYSTTNGYFEGGYTTQPYGYYEAATCTLPPAAFPSDRYYFGVSNDGGNTGSPMQEPITYMDYALSLEAPTERIQLEESLYNGDLGEQFSLSFWVYAVPGSEGTVISMGDRITLVGKDGNYCVERTGGSDECWTPAASMWYHIYMTVDAGSAQLYRDGVAFVAQTEAPFLPLTLGNMTGASLIDEIKVFDGVISMTDFLAQYMGTKEYIPNTSCVLYLRFTNLYDTSVLVNEVNSATQAVSPSLNLVSTAVPWEPTIVYSVNGQSVGSLGVPTIAVLYGEDTSLTVEGFNFARTEQLACLFDLDIGQGCTRYGCDGAYSVREQTGISPVRPDGKDTSFEPYPVMQMNNTEMIVSEIIFESTEKVFCFAPGSEVTEGSGGYMGVLTPQAVAGMPSSQTLTGVPVEFLPQSLECTDGGYVTADDVSGMVGSKGYFFSVWVYPYETEEMAVALSFESAAVKSTTMGNKAQVRFDGKSVYYYDDCVGDVFVNEGKQPANMWHYVSFSVTEDDKATLNVDGVMTEFTTGSRPTAGGAFSLCMEYADTEAVPSAFFSGLVAQVKVMNREVTEEEHALMILGIPTAFEDYVSYQDFKSTASLASPVYGPAYSGTGEKFVKAKAPWEPATVISSTPPTSVEQDGTIIVRGGNVAPSAFTAAFLGSGEEDEAAIQAGFKQVGAVGVEGGVGLGSPGICRDPAANMLYVSNGYHNGTYAHGDPIQYMAQGNDMVDLYEGLLMHYTMDVGPKGAGEPENTYYEASGSGLDVEYPAHLAVADRDNNEESAVKIGGGFAPLVIPFDKLDVEISEVSVCIWLYMDIEAPEGYSMEAYAPYTTDSVAGAWRLLTYTLDAEGLETLYVGYETATDMTMAFFIPLFQQFVSTGELFPDLEACVDDVWVYARVLSACEAGARSTAVQHALDLTKSTEAVTVEAEVPNGYEMTIESWVFPYSTQGRSTLFSTDPDNVTDDGYAVGIADGRITLSIYFDCPYEPCGSYMELSDALILPNRWQHIAVSFNGTAALFYVDGCYKDMAVFDGIQESAASPYAGAPVKLVYSGAMGSTVMPILLGHESMATKQYEALFEAPSASRAFKGLVYDLRVTSGLRSPADIYAGVVCPARKRGPASEQYFAMNEGSFTTSGDGAVKLPSTTLWVNASYDDESDFSLMKVTGSMASVGYSNVTNRYVLTMYTSCMKQRAAGGDQIEVTMVDAASGIEGAATVVDALDGNYFVEYSKDSLGGCGEFQTTITANQETIATMVTVLSPSWADRNLTQVEEIAAPTVGTMHTVYIQTYDHYGCVGNSTDEEFAVTVSGGIELGPDDVEVVALGSGRYAATWVPPVEGEYHIHVEVASGPDPGPVSNPDHCVTASGYPGVYSFDGTDALVVEEAGESPGETDLDLTFEGLTMQTWVWFSELPSGAAYLAVKGNSDQLDKSIKGYTFMYHGSSAMVKASIYVGEHVYREIAFGGDAIAAGVWVHLAAVYDSVSWTGYINGAEAGSVKYDEEMMPKENLYYHPLTIGLGVSGAMDELVLWKTARTAEEVSAGLYCLHPAQELSKVVAYFGFNDNTTDRTVVYGAGAVWDACAASLAASGGTGAPTCLTGMYSGSRASTLVTDEAAYSSPISVGTISAEMSVVAVAESVTAGGSQSAAIITVQDMCGSPLVNAGEDAVQLTLDLDGVSYSTSTAVMADPKRCPSNPSEDYPMGAEYDSAFSLTTAGVYTMTVVIAGSSLGPYSFTVEPGVPSSFAFRTPGEMVAGTAGTFGVDVLDEFQNLCQEMRDWSVTFTLVGKSYTIADTIYASEDQIVYDEGSFSMDLDISTAGVYLVDLVALPEVEALSPLVSSLTVTGGFWEEIDEPTNATRRYQHTSVVWNEDIYIFGGALYNKTYSADLYVLSDKEETSNTWEYVPTYGQQPTPRYSHTSVLYNNTMYVYGGQRSLYAFDDVYAFDFESSTWTLVSTAEGETPAARFDHAAAVSDKGIMVISGGRTAGSQLLEDMWALNLETNTWTMLQESMSVGGVFGHAMAVPTGTTRAYLFGGYVGGGATREFYRYDVVTGEETRLTDGCLSEQYAEDNFLPEALTARFEHTMVADASFLYIFGGTGSSDSGMATIFKYAWDQCAWDEVELGSSEESLGRYEHTAGCIGDGMYVQGGKADGQYNGSTHFFPL</sequence>
<evidence type="ECO:0000256" key="4">
    <source>
        <dbReference type="ARBA" id="ARBA00023157"/>
    </source>
</evidence>
<feature type="domain" description="LamG-like jellyroll fold" evidence="6">
    <location>
        <begin position="1127"/>
        <end position="1236"/>
    </location>
</feature>
<evidence type="ECO:0000256" key="2">
    <source>
        <dbReference type="ARBA" id="ARBA00022729"/>
    </source>
</evidence>
<reference evidence="7 8" key="1">
    <citation type="journal article" date="2015" name="Genome Biol. Evol.">
        <title>Comparative Genomics of a Bacterivorous Green Alga Reveals Evolutionary Causalities and Consequences of Phago-Mixotrophic Mode of Nutrition.</title>
        <authorList>
            <person name="Burns J.A."/>
            <person name="Paasch A."/>
            <person name="Narechania A."/>
            <person name="Kim E."/>
        </authorList>
    </citation>
    <scope>NUCLEOTIDE SEQUENCE [LARGE SCALE GENOMIC DNA]</scope>
    <source>
        <strain evidence="7 8">PLY_AMNH</strain>
    </source>
</reference>
<dbReference type="SMART" id="SM00560">
    <property type="entry name" value="LamGL"/>
    <property type="match status" value="2"/>
</dbReference>
<dbReference type="InterPro" id="IPR006558">
    <property type="entry name" value="LamG-like"/>
</dbReference>
<dbReference type="InterPro" id="IPR013783">
    <property type="entry name" value="Ig-like_fold"/>
</dbReference>
<dbReference type="Gene3D" id="2.60.40.10">
    <property type="entry name" value="Immunoglobulins"/>
    <property type="match status" value="1"/>
</dbReference>
<dbReference type="EMBL" id="LGRX02028675">
    <property type="protein sequence ID" value="KAK3247766.1"/>
    <property type="molecule type" value="Genomic_DNA"/>
</dbReference>
<dbReference type="Proteomes" id="UP001190700">
    <property type="component" value="Unassembled WGS sequence"/>
</dbReference>
<protein>
    <recommendedName>
        <fullName evidence="6">LamG-like jellyroll fold domain-containing protein</fullName>
    </recommendedName>
</protein>
<keyword evidence="4" id="KW-1015">Disulfide bond</keyword>
<dbReference type="Pfam" id="PF24681">
    <property type="entry name" value="Kelch_KLHDC2_KLHL20_DRC7"/>
    <property type="match status" value="1"/>
</dbReference>
<dbReference type="InterPro" id="IPR015915">
    <property type="entry name" value="Kelch-typ_b-propeller"/>
</dbReference>
<keyword evidence="3" id="KW-0677">Repeat</keyword>
<dbReference type="SUPFAM" id="SSF81296">
    <property type="entry name" value="E set domains"/>
    <property type="match status" value="1"/>
</dbReference>
<organism evidence="7 8">
    <name type="scientific">Cymbomonas tetramitiformis</name>
    <dbReference type="NCBI Taxonomy" id="36881"/>
    <lineage>
        <taxon>Eukaryota</taxon>
        <taxon>Viridiplantae</taxon>
        <taxon>Chlorophyta</taxon>
        <taxon>Pyramimonadophyceae</taxon>
        <taxon>Pyramimonadales</taxon>
        <taxon>Pyramimonadaceae</taxon>
        <taxon>Cymbomonas</taxon>
    </lineage>
</organism>
<gene>
    <name evidence="7" type="ORF">CYMTET_42744</name>
</gene>
<dbReference type="Gene3D" id="2.60.120.200">
    <property type="match status" value="5"/>
</dbReference>
<accession>A0AAE0C3K7</accession>
<dbReference type="Pfam" id="PF13385">
    <property type="entry name" value="Laminin_G_3"/>
    <property type="match status" value="3"/>
</dbReference>
<dbReference type="Gene3D" id="2.120.10.80">
    <property type="entry name" value="Kelch-type beta propeller"/>
    <property type="match status" value="2"/>
</dbReference>
<dbReference type="PANTHER" id="PTHR46093">
    <property type="entry name" value="ACYL-COA-BINDING DOMAIN-CONTAINING PROTEIN 5"/>
    <property type="match status" value="1"/>
</dbReference>
<feature type="chain" id="PRO_5042067856" description="LamG-like jellyroll fold domain-containing protein" evidence="5">
    <location>
        <begin position="31"/>
        <end position="3196"/>
    </location>
</feature>
<dbReference type="SUPFAM" id="SSF49899">
    <property type="entry name" value="Concanavalin A-like lectins/glucanases"/>
    <property type="match status" value="5"/>
</dbReference>
<keyword evidence="8" id="KW-1185">Reference proteome</keyword>
<dbReference type="InterPro" id="IPR013320">
    <property type="entry name" value="ConA-like_dom_sf"/>
</dbReference>
<evidence type="ECO:0000256" key="3">
    <source>
        <dbReference type="ARBA" id="ARBA00022737"/>
    </source>
</evidence>
<comment type="caution">
    <text evidence="7">The sequence shown here is derived from an EMBL/GenBank/DDBJ whole genome shotgun (WGS) entry which is preliminary data.</text>
</comment>
<keyword evidence="1" id="KW-0880">Kelch repeat</keyword>
<evidence type="ECO:0000256" key="1">
    <source>
        <dbReference type="ARBA" id="ARBA00022441"/>
    </source>
</evidence>
<dbReference type="PANTHER" id="PTHR46093:SF18">
    <property type="entry name" value="FIBRONECTIN TYPE-III DOMAIN-CONTAINING PROTEIN"/>
    <property type="match status" value="1"/>
</dbReference>
<feature type="signal peptide" evidence="5">
    <location>
        <begin position="1"/>
        <end position="30"/>
    </location>
</feature>
<evidence type="ECO:0000259" key="6">
    <source>
        <dbReference type="SMART" id="SM00560"/>
    </source>
</evidence>
<evidence type="ECO:0000256" key="5">
    <source>
        <dbReference type="SAM" id="SignalP"/>
    </source>
</evidence>
<evidence type="ECO:0000313" key="8">
    <source>
        <dbReference type="Proteomes" id="UP001190700"/>
    </source>
</evidence>
<dbReference type="SUPFAM" id="SSF117281">
    <property type="entry name" value="Kelch motif"/>
    <property type="match status" value="2"/>
</dbReference>
<feature type="domain" description="LamG-like jellyroll fold" evidence="6">
    <location>
        <begin position="2433"/>
        <end position="2570"/>
    </location>
</feature>